<evidence type="ECO:0000256" key="1">
    <source>
        <dbReference type="SAM" id="MobiDB-lite"/>
    </source>
</evidence>
<name>A0A1Y2I505_TRAC3</name>
<protein>
    <submittedName>
        <fullName evidence="2">Uncharacterized protein</fullName>
    </submittedName>
</protein>
<evidence type="ECO:0000313" key="3">
    <source>
        <dbReference type="Proteomes" id="UP000193067"/>
    </source>
</evidence>
<accession>A0A1Y2I505</accession>
<feature type="region of interest" description="Disordered" evidence="1">
    <location>
        <begin position="1"/>
        <end position="53"/>
    </location>
</feature>
<dbReference type="EMBL" id="KZ084218">
    <property type="protein sequence ID" value="OSC96216.1"/>
    <property type="molecule type" value="Genomic_DNA"/>
</dbReference>
<evidence type="ECO:0000313" key="2">
    <source>
        <dbReference type="EMBL" id="OSC96216.1"/>
    </source>
</evidence>
<keyword evidence="3" id="KW-1185">Reference proteome</keyword>
<sequence length="117" mass="12795">MKRRCGYLSGRRGIGRQSNPPPKGQVAPLAVQSRESEPHAVERQRRTDARGRASCAHSCTSRLAYEQSASPARDPRSGFTVCVNISSRWMSGRRPTVLGSCRKDTLARSVGEVARLG</sequence>
<reference evidence="2 3" key="1">
    <citation type="journal article" date="2015" name="Biotechnol. Biofuels">
        <title>Enhanced degradation of softwood versus hardwood by the white-rot fungus Pycnoporus coccineus.</title>
        <authorList>
            <person name="Couturier M."/>
            <person name="Navarro D."/>
            <person name="Chevret D."/>
            <person name="Henrissat B."/>
            <person name="Piumi F."/>
            <person name="Ruiz-Duenas F.J."/>
            <person name="Martinez A.T."/>
            <person name="Grigoriev I.V."/>
            <person name="Riley R."/>
            <person name="Lipzen A."/>
            <person name="Berrin J.G."/>
            <person name="Master E.R."/>
            <person name="Rosso M.N."/>
        </authorList>
    </citation>
    <scope>NUCLEOTIDE SEQUENCE [LARGE SCALE GENOMIC DNA]</scope>
    <source>
        <strain evidence="2 3">BRFM310</strain>
    </source>
</reference>
<dbReference type="AlphaFoldDB" id="A0A1Y2I505"/>
<organism evidence="2 3">
    <name type="scientific">Trametes coccinea (strain BRFM310)</name>
    <name type="common">Pycnoporus coccineus</name>
    <dbReference type="NCBI Taxonomy" id="1353009"/>
    <lineage>
        <taxon>Eukaryota</taxon>
        <taxon>Fungi</taxon>
        <taxon>Dikarya</taxon>
        <taxon>Basidiomycota</taxon>
        <taxon>Agaricomycotina</taxon>
        <taxon>Agaricomycetes</taxon>
        <taxon>Polyporales</taxon>
        <taxon>Polyporaceae</taxon>
        <taxon>Trametes</taxon>
    </lineage>
</organism>
<dbReference type="Proteomes" id="UP000193067">
    <property type="component" value="Unassembled WGS sequence"/>
</dbReference>
<proteinExistence type="predicted"/>
<feature type="compositionally biased region" description="Basic and acidic residues" evidence="1">
    <location>
        <begin position="34"/>
        <end position="51"/>
    </location>
</feature>
<gene>
    <name evidence="2" type="ORF">PYCCODRAFT_182348</name>
</gene>